<feature type="region of interest" description="Disordered" evidence="2">
    <location>
        <begin position="877"/>
        <end position="896"/>
    </location>
</feature>
<gene>
    <name evidence="5" type="ORF">FDO65_12745</name>
</gene>
<evidence type="ECO:0000313" key="6">
    <source>
        <dbReference type="Proteomes" id="UP000306985"/>
    </source>
</evidence>
<reference evidence="5 6" key="1">
    <citation type="submission" date="2019-05" db="EMBL/GenBank/DDBJ databases">
        <title>Nakamurella sp. N5BH11, whole genome shotgun sequence.</title>
        <authorList>
            <person name="Tuo L."/>
        </authorList>
    </citation>
    <scope>NUCLEOTIDE SEQUENCE [LARGE SCALE GENOMIC DNA]</scope>
    <source>
        <strain evidence="5 6">N5BH11</strain>
    </source>
</reference>
<feature type="compositionally biased region" description="Polar residues" evidence="2">
    <location>
        <begin position="883"/>
        <end position="896"/>
    </location>
</feature>
<keyword evidence="6" id="KW-1185">Reference proteome</keyword>
<dbReference type="RefSeq" id="WP_137450094.1">
    <property type="nucleotide sequence ID" value="NZ_SZZH01000003.1"/>
</dbReference>
<evidence type="ECO:0000256" key="1">
    <source>
        <dbReference type="ARBA" id="ARBA00022737"/>
    </source>
</evidence>
<comment type="caution">
    <text evidence="5">The sequence shown here is derived from an EMBL/GenBank/DDBJ whole genome shotgun (WGS) entry which is preliminary data.</text>
</comment>
<proteinExistence type="predicted"/>
<keyword evidence="3" id="KW-0732">Signal</keyword>
<feature type="compositionally biased region" description="Low complexity" evidence="2">
    <location>
        <begin position="537"/>
        <end position="547"/>
    </location>
</feature>
<feature type="signal peptide" evidence="3">
    <location>
        <begin position="1"/>
        <end position="31"/>
    </location>
</feature>
<evidence type="ECO:0000259" key="4">
    <source>
        <dbReference type="PROSITE" id="PS51820"/>
    </source>
</evidence>
<evidence type="ECO:0000256" key="3">
    <source>
        <dbReference type="SAM" id="SignalP"/>
    </source>
</evidence>
<feature type="compositionally biased region" description="Polar residues" evidence="2">
    <location>
        <begin position="974"/>
        <end position="983"/>
    </location>
</feature>
<name>A0A4U6QEE5_9ACTN</name>
<dbReference type="InterPro" id="IPR022385">
    <property type="entry name" value="Rhs_assc_core"/>
</dbReference>
<feature type="region of interest" description="Disordered" evidence="2">
    <location>
        <begin position="962"/>
        <end position="997"/>
    </location>
</feature>
<evidence type="ECO:0000313" key="5">
    <source>
        <dbReference type="EMBL" id="TKV58431.1"/>
    </source>
</evidence>
<sequence length="1545" mass="155312">MSTASRTSSRTLQLLTAVVVTSMVTCGISSAGETATSAPATQTSTLVTGSAGNPADLAALTGDPASGPAVPVHTGSVVTESTGIATSTTPVLQATATTAGQYQFTVAPLSTGAPANPVTLSASGPSVQVPTGTLQEGDVYQWRATAPGAAAGDWHVFTVDSTRSGLAPVDSAGGVAVNEATGAVSTDWTSQSVSSAAGVAGIGLAFRAGSSAQAGVPAGWSLTAGSASGYQRLTVQPGGSVQTVSDSGVTVNYQGGPDRAYTPVWGTGQSAPGAALSTLVHNDDSTWTVSDPDGTTTVFTATTDQPSGAQPLTAQATSVTKGGTPSFGRTITDGLVSAITDPVSGQQITVHYGPVAGQQLPHGFVPAPSGLVSGATFWDGSTVQVLYVDTPTGPQIGRLVADAQAGDAARVSDYAYDAAGRLSAVRAPLSAAVLAAQIPGFSADQVETHLTYDGQGRAVAVTAPVAGAGQTPVTRHYAYAADSTSTTTTQDGTAPPAGFLTKVQVDPATLLPTATWDADGRKSTTTYDPATGHVLSTTTGDGATTTTSYDPSTGWPVKVVGPVRGPAGPDAPTLTRAYDQVTTGESATSPGVTKDLRGLDVHYWANANTEGAPARTEIGPVNGSDVPNTMAMSWTQPPVNGDNGWSARLTGTWQVDTAGTYTVTAGPSGAASLWLDGQSCPGGTCSNVALAAGPHTIRIDLRVPHPTAGAAGALTLSAAPAGSQPSPVPTDHLHPNLGRVSSTSSADATGPGTAATVTSHTDYDPAQIDRVTSNSSPSGLKYGTAFEPVDPAHGQFGRQTSTTSPGGDSVVLGSWGGNEQATVPGIDHPVNQAGLPKTVSDPTPGGGDTVTSTTTYDAAGRPAAVVTATASTTTGYDQIGRPATSSTTAAGKQTPDSTVTTQYAYQGNPLQTAVTSTTAEGTHTTVTQVDLAGRPTLQVDSWGTTTATTYDPATGQVAQAVTTTSPDGGAAPTVKTTTSTYNADGTPKTVRTSSQTSPAQAVTAAATLSYAANGDLTSIEYSNGTHTAYTTDAEGRTAKAVTTTSDGQTFTDSRTFSPANKVLTQVLDTPGHTATTDYHYDIDARLTGAELSTDQNVTHHSWAYTYDADGNRTSQDVDGKTYTYSYDPAGSRLTATDDPSVGAITYDAATGSQITGIGDTSLGYDPVGDLVSAADPTVAVAYTRDATGAVIARTTTPTGGQPATVRMSDDGLELDATNHPTTDSTTLPGGVTATTTGGVTTWSHDDKQGNAWFTTDAAGHPTGTPTLTDPFGQALTTDVPSAGDPDMPGWQDGAGLQVIPTAHLALLQAGDRTYVPALGRFTTPDPQVGGSANRYDYANQDPINAGDPTGHSVTAEIVGTAIATIVLSVFFWWLGAPEIGSSAMSAESAGLAATNAEGAAAAAAARAGGQAAEEVADEVVTPSAWKLAKRFVGKAFDNLGRIGSYPLGAAGSGGLGGAVTGAATGAVYNGSEQLTDWVIDGTPFDPASFGRSAWMGAAIGGGVGFLGRGALALRVNVNGRDLMPLMPFTTSTMNAARAMVRGARR</sequence>
<feature type="domain" description="PA14" evidence="4">
    <location>
        <begin position="594"/>
        <end position="732"/>
    </location>
</feature>
<feature type="chain" id="PRO_5039312641" description="PA14 domain-containing protein" evidence="3">
    <location>
        <begin position="32"/>
        <end position="1545"/>
    </location>
</feature>
<dbReference type="NCBIfam" id="TIGR03696">
    <property type="entry name" value="Rhs_assc_core"/>
    <property type="match status" value="1"/>
</dbReference>
<protein>
    <recommendedName>
        <fullName evidence="4">PA14 domain-containing protein</fullName>
    </recommendedName>
</protein>
<organism evidence="5 6">
    <name type="scientific">Nakamurella flava</name>
    <dbReference type="NCBI Taxonomy" id="2576308"/>
    <lineage>
        <taxon>Bacteria</taxon>
        <taxon>Bacillati</taxon>
        <taxon>Actinomycetota</taxon>
        <taxon>Actinomycetes</taxon>
        <taxon>Nakamurellales</taxon>
        <taxon>Nakamurellaceae</taxon>
        <taxon>Nakamurella</taxon>
    </lineage>
</organism>
<dbReference type="PROSITE" id="PS51820">
    <property type="entry name" value="PA14"/>
    <property type="match status" value="1"/>
</dbReference>
<feature type="region of interest" description="Disordered" evidence="2">
    <location>
        <begin position="718"/>
        <end position="761"/>
    </location>
</feature>
<evidence type="ECO:0000256" key="2">
    <source>
        <dbReference type="SAM" id="MobiDB-lite"/>
    </source>
</evidence>
<dbReference type="InterPro" id="IPR050708">
    <property type="entry name" value="T6SS_VgrG/RHS"/>
</dbReference>
<dbReference type="EMBL" id="SZZH01000003">
    <property type="protein sequence ID" value="TKV58431.1"/>
    <property type="molecule type" value="Genomic_DNA"/>
</dbReference>
<dbReference type="OrthoDB" id="5994822at2"/>
<dbReference type="Pfam" id="PF25023">
    <property type="entry name" value="TEN_YD-shell"/>
    <property type="match status" value="1"/>
</dbReference>
<dbReference type="PANTHER" id="PTHR32305:SF15">
    <property type="entry name" value="PROTEIN RHSA-RELATED"/>
    <property type="match status" value="1"/>
</dbReference>
<dbReference type="Gene3D" id="2.180.10.10">
    <property type="entry name" value="RHS repeat-associated core"/>
    <property type="match status" value="2"/>
</dbReference>
<dbReference type="InterPro" id="IPR056823">
    <property type="entry name" value="TEN-like_YD-shell"/>
</dbReference>
<dbReference type="InterPro" id="IPR037524">
    <property type="entry name" value="PA14/GLEYA"/>
</dbReference>
<dbReference type="Proteomes" id="UP000306985">
    <property type="component" value="Unassembled WGS sequence"/>
</dbReference>
<keyword evidence="1" id="KW-0677">Repeat</keyword>
<accession>A0A4U6QEE5</accession>
<dbReference type="PANTHER" id="PTHR32305">
    <property type="match status" value="1"/>
</dbReference>
<feature type="region of interest" description="Disordered" evidence="2">
    <location>
        <begin position="527"/>
        <end position="551"/>
    </location>
</feature>